<sequence length="79" mass="9050">FIVLDLRLTKKIGCLGEIAFFYEKKILMLIYVTTQNSTSWSSVETLSQKTSEKFLQIKLKAMMFSAIHTSIKPLFAKSI</sequence>
<comment type="caution">
    <text evidence="1">The sequence shown here is derived from an EMBL/GenBank/DDBJ whole genome shotgun (WGS) entry which is preliminary data.</text>
</comment>
<proteinExistence type="predicted"/>
<dbReference type="AlphaFoldDB" id="A0A1Y4JQD0"/>
<dbReference type="EMBL" id="NFKE01000014">
    <property type="protein sequence ID" value="OUP32261.1"/>
    <property type="molecule type" value="Genomic_DNA"/>
</dbReference>
<evidence type="ECO:0000313" key="2">
    <source>
        <dbReference type="Proteomes" id="UP000196587"/>
    </source>
</evidence>
<protein>
    <submittedName>
        <fullName evidence="1">Uncharacterized protein</fullName>
    </submittedName>
</protein>
<gene>
    <name evidence="1" type="ORF">B5F24_15310</name>
</gene>
<dbReference type="Proteomes" id="UP000196587">
    <property type="component" value="Unassembled WGS sequence"/>
</dbReference>
<name>A0A1Y4JQD0_9BACE</name>
<accession>A0A1Y4JQD0</accession>
<dbReference type="RefSeq" id="WP_206422524.1">
    <property type="nucleotide sequence ID" value="NZ_JBJHRC010000015.1"/>
</dbReference>
<feature type="non-terminal residue" evidence="1">
    <location>
        <position position="1"/>
    </location>
</feature>
<organism evidence="1 2">
    <name type="scientific">Bacteroides clarus</name>
    <dbReference type="NCBI Taxonomy" id="626929"/>
    <lineage>
        <taxon>Bacteria</taxon>
        <taxon>Pseudomonadati</taxon>
        <taxon>Bacteroidota</taxon>
        <taxon>Bacteroidia</taxon>
        <taxon>Bacteroidales</taxon>
        <taxon>Bacteroidaceae</taxon>
        <taxon>Bacteroides</taxon>
    </lineage>
</organism>
<evidence type="ECO:0000313" key="1">
    <source>
        <dbReference type="EMBL" id="OUP32261.1"/>
    </source>
</evidence>
<reference evidence="2" key="1">
    <citation type="submission" date="2017-04" db="EMBL/GenBank/DDBJ databases">
        <title>Function of individual gut microbiota members based on whole genome sequencing of pure cultures obtained from chicken caecum.</title>
        <authorList>
            <person name="Medvecky M."/>
            <person name="Cejkova D."/>
            <person name="Polansky O."/>
            <person name="Karasova D."/>
            <person name="Kubasova T."/>
            <person name="Cizek A."/>
            <person name="Rychlik I."/>
        </authorList>
    </citation>
    <scope>NUCLEOTIDE SEQUENCE [LARGE SCALE GENOMIC DNA]</scope>
    <source>
        <strain evidence="2">An189</strain>
    </source>
</reference>